<evidence type="ECO:0000256" key="2">
    <source>
        <dbReference type="ARBA" id="ARBA00022793"/>
    </source>
</evidence>
<evidence type="ECO:0000256" key="1">
    <source>
        <dbReference type="ARBA" id="ARBA00008611"/>
    </source>
</evidence>
<dbReference type="HAMAP" id="MF_01404">
    <property type="entry name" value="PvlArgDC"/>
    <property type="match status" value="1"/>
</dbReference>
<evidence type="ECO:0000256" key="3">
    <source>
        <dbReference type="ARBA" id="ARBA00023239"/>
    </source>
</evidence>
<feature type="modified residue" description="Pyruvic acid (Ser)" evidence="6">
    <location>
        <position position="43"/>
    </location>
</feature>
<evidence type="ECO:0000256" key="4">
    <source>
        <dbReference type="ARBA" id="ARBA00023317"/>
    </source>
</evidence>
<evidence type="ECO:0000313" key="7">
    <source>
        <dbReference type="EMBL" id="PWW81470.1"/>
    </source>
</evidence>
<dbReference type="Gene3D" id="3.50.20.10">
    <property type="entry name" value="Pyruvoyl-Dependent Histidine Decarboxylase, subunit B"/>
    <property type="match status" value="1"/>
</dbReference>
<evidence type="ECO:0000313" key="8">
    <source>
        <dbReference type="Proteomes" id="UP000246278"/>
    </source>
</evidence>
<dbReference type="SFLD" id="SFLDS00055">
    <property type="entry name" value="Pyruvoyl-Dependent_Histidine/A"/>
    <property type="match status" value="1"/>
</dbReference>
<comment type="similarity">
    <text evidence="6">Belongs to the PdaD family.</text>
</comment>
<dbReference type="InterPro" id="IPR002724">
    <property type="entry name" value="Pyruvoyl-dep_arg_deCO2ase"/>
</dbReference>
<dbReference type="SFLD" id="SFLDG01170">
    <property type="entry name" value="Pyruvoyl-dependent_arginine_de"/>
    <property type="match status" value="1"/>
</dbReference>
<feature type="site" description="Cleavage (non-hydrolytic)" evidence="6">
    <location>
        <begin position="42"/>
        <end position="43"/>
    </location>
</feature>
<dbReference type="PANTHER" id="PTHR40438">
    <property type="entry name" value="PYRUVOYL-DEPENDENT ARGININE DECARBOXYLASE"/>
    <property type="match status" value="1"/>
</dbReference>
<keyword evidence="8" id="KW-1185">Reference proteome</keyword>
<comment type="similarity">
    <text evidence="1">Belongs to the pyruvoyl-dependent arginine decarboxylase family.</text>
</comment>
<evidence type="ECO:0000256" key="6">
    <source>
        <dbReference type="HAMAP-Rule" id="MF_01404"/>
    </source>
</evidence>
<dbReference type="InterPro" id="IPR016105">
    <property type="entry name" value="Pyr-dep_his/arg-deCO2ase_sand"/>
</dbReference>
<dbReference type="GO" id="GO:0008792">
    <property type="term" value="F:arginine decarboxylase activity"/>
    <property type="evidence" value="ECO:0007669"/>
    <property type="project" value="UniProtKB-UniRule"/>
</dbReference>
<dbReference type="PIRSF" id="PIRSF005216">
    <property type="entry name" value="Pyruvoyl-dep_arg_deCO2ase"/>
    <property type="match status" value="1"/>
</dbReference>
<reference evidence="8" key="1">
    <citation type="submission" date="2017-10" db="EMBL/GenBank/DDBJ databases">
        <authorList>
            <person name="Gaisin V.A."/>
            <person name="Rysina M.S."/>
            <person name="Grouzdev D.S."/>
        </authorList>
    </citation>
    <scope>NUCLEOTIDE SEQUENCE [LARGE SCALE GENOMIC DNA]</scope>
    <source>
        <strain evidence="8">V1</strain>
    </source>
</reference>
<comment type="cofactor">
    <cofactor evidence="6">
        <name>pyruvate</name>
        <dbReference type="ChEBI" id="CHEBI:15361"/>
    </cofactor>
    <text evidence="6">Binds 1 pyruvoyl group covalently per subunit.</text>
</comment>
<sequence>MSFVPEKVFFTKGVGKHKEYLSSFELALRDAKIEKCNLVTVSSIFPPKCKRLNVEEGLKLLSPGEITFAVMARNSTNEHGRLIASSIGVALPADESLYGYLSEHHPYGQTSEQSGEYAEDLAATMLATTLGIEFDPNKDWDEREGIYKMSGKIINSFNITQSAEGENGLWTTVIACAVLLP</sequence>
<dbReference type="AlphaFoldDB" id="A0A317T5F5"/>
<protein>
    <recommendedName>
        <fullName evidence="6">Probable pyruvoyl-dependent arginine decarboxylase</fullName>
        <shortName evidence="6">PvlArgDC</shortName>
        <ecNumber evidence="6">4.1.1.19</ecNumber>
    </recommendedName>
    <component>
        <recommendedName>
            <fullName evidence="6">Pyruvoyl-dependent arginine decarboxylase subunit beta</fullName>
        </recommendedName>
    </component>
    <component>
        <recommendedName>
            <fullName evidence="6">Pyruvoyl-dependent arginine decarboxylase subunit alpha</fullName>
        </recommendedName>
    </component>
</protein>
<dbReference type="NCBIfam" id="TIGR00286">
    <property type="entry name" value="pyruvoyl-dependent arginine decarboxylase"/>
    <property type="match status" value="1"/>
</dbReference>
<dbReference type="RefSeq" id="WP_110023964.1">
    <property type="nucleotide sequence ID" value="NZ_PDNZ01000007.1"/>
</dbReference>
<proteinExistence type="inferred from homology"/>
<dbReference type="Gene3D" id="3.30.60.30">
    <property type="match status" value="1"/>
</dbReference>
<dbReference type="Proteomes" id="UP000246278">
    <property type="component" value="Unassembled WGS sequence"/>
</dbReference>
<dbReference type="PANTHER" id="PTHR40438:SF1">
    <property type="entry name" value="PYRUVOYL-DEPENDENT ARGININE DECARBOXYLASE"/>
    <property type="match status" value="1"/>
</dbReference>
<accession>A0A317T5F5</accession>
<keyword evidence="4 6" id="KW-0670">Pyruvate</keyword>
<keyword evidence="2 6" id="KW-0210">Decarboxylase</keyword>
<dbReference type="EMBL" id="PDNZ01000007">
    <property type="protein sequence ID" value="PWW81470.1"/>
    <property type="molecule type" value="Genomic_DNA"/>
</dbReference>
<keyword evidence="3 6" id="KW-0456">Lyase</keyword>
<name>A0A317T5F5_9CHLB</name>
<dbReference type="EC" id="4.1.1.19" evidence="6"/>
<dbReference type="OrthoDB" id="9783061at2"/>
<feature type="chain" id="PRO_5023571826" description="Pyruvoyl-dependent arginine decarboxylase subunit alpha" evidence="6">
    <location>
        <begin position="43"/>
        <end position="181"/>
    </location>
</feature>
<comment type="catalytic activity">
    <reaction evidence="5 6">
        <text>L-arginine + H(+) = agmatine + CO2</text>
        <dbReference type="Rhea" id="RHEA:17641"/>
        <dbReference type="ChEBI" id="CHEBI:15378"/>
        <dbReference type="ChEBI" id="CHEBI:16526"/>
        <dbReference type="ChEBI" id="CHEBI:32682"/>
        <dbReference type="ChEBI" id="CHEBI:58145"/>
        <dbReference type="EC" id="4.1.1.19"/>
    </reaction>
</comment>
<dbReference type="SUPFAM" id="SSF56271">
    <property type="entry name" value="Pyruvoyl-dependent histidine and arginine decarboxylases"/>
    <property type="match status" value="1"/>
</dbReference>
<dbReference type="GO" id="GO:0006527">
    <property type="term" value="P:L-arginine catabolic process"/>
    <property type="evidence" value="ECO:0007669"/>
    <property type="project" value="InterPro"/>
</dbReference>
<feature type="chain" id="PRO_5023571827" description="Pyruvoyl-dependent arginine decarboxylase subunit beta" evidence="6">
    <location>
        <begin position="1"/>
        <end position="42"/>
    </location>
</feature>
<evidence type="ECO:0000256" key="5">
    <source>
        <dbReference type="ARBA" id="ARBA00049309"/>
    </source>
</evidence>
<organism evidence="7 8">
    <name type="scientific">Prosthecochloris marina</name>
    <dbReference type="NCBI Taxonomy" id="2017681"/>
    <lineage>
        <taxon>Bacteria</taxon>
        <taxon>Pseudomonadati</taxon>
        <taxon>Chlorobiota</taxon>
        <taxon>Chlorobiia</taxon>
        <taxon>Chlorobiales</taxon>
        <taxon>Chlorobiaceae</taxon>
        <taxon>Prosthecochloris</taxon>
    </lineage>
</organism>
<dbReference type="InterPro" id="IPR016104">
    <property type="entry name" value="Pyr-dep_his/arg-deCO2ase"/>
</dbReference>
<gene>
    <name evidence="6" type="primary">pdaD</name>
    <name evidence="7" type="ORF">CR164_10590</name>
</gene>
<dbReference type="Pfam" id="PF01862">
    <property type="entry name" value="PvlArgDC"/>
    <property type="match status" value="1"/>
</dbReference>
<comment type="caution">
    <text evidence="7">The sequence shown here is derived from an EMBL/GenBank/DDBJ whole genome shotgun (WGS) entry which is preliminary data.</text>
</comment>